<dbReference type="Pfam" id="PF01323">
    <property type="entry name" value="DSBA"/>
    <property type="match status" value="1"/>
</dbReference>
<feature type="signal peptide" evidence="1">
    <location>
        <begin position="1"/>
        <end position="22"/>
    </location>
</feature>
<evidence type="ECO:0000256" key="1">
    <source>
        <dbReference type="SAM" id="SignalP"/>
    </source>
</evidence>
<dbReference type="InterPro" id="IPR036249">
    <property type="entry name" value="Thioredoxin-like_sf"/>
</dbReference>
<sequence length="196" mass="21948">MSKLGLIIASLSLLVMSHGVFAEFKEGQDYWKIKGVDDIAVAAGDNLYFTWLGCDSCRKIEGELSAELEGFEVVPLIARQNWRPAAKAFYAIQILGGDAEAWQKLKQQVEDKTLDPTDQKALFAAIIELGFDKEDVIDLLEDRVLYQRINQAEALANNYDIKYVPTVVVKGQYATDARSTMTVKKFSEVISYLKSL</sequence>
<keyword evidence="1" id="KW-0732">Signal</keyword>
<feature type="domain" description="DSBA-like thioredoxin" evidence="2">
    <location>
        <begin position="81"/>
        <end position="183"/>
    </location>
</feature>
<dbReference type="RefSeq" id="WP_343988398.1">
    <property type="nucleotide sequence ID" value="NZ_BAAAFM010000003.1"/>
</dbReference>
<evidence type="ECO:0000313" key="3">
    <source>
        <dbReference type="EMBL" id="GAA0207196.1"/>
    </source>
</evidence>
<dbReference type="EMBL" id="BAAAFM010000003">
    <property type="protein sequence ID" value="GAA0207196.1"/>
    <property type="molecule type" value="Genomic_DNA"/>
</dbReference>
<evidence type="ECO:0000259" key="2">
    <source>
        <dbReference type="Pfam" id="PF01323"/>
    </source>
</evidence>
<accession>A0ABN0SZ33</accession>
<dbReference type="PANTHER" id="PTHR35891:SF3">
    <property type="entry name" value="THIOL:DISULFIDE INTERCHANGE PROTEIN DSBL"/>
    <property type="match status" value="1"/>
</dbReference>
<dbReference type="InterPro" id="IPR001853">
    <property type="entry name" value="DSBA-like_thioredoxin_dom"/>
</dbReference>
<dbReference type="PANTHER" id="PTHR35891">
    <property type="entry name" value="THIOL:DISULFIDE INTERCHANGE PROTEIN DSBA"/>
    <property type="match status" value="1"/>
</dbReference>
<reference evidence="3 4" key="1">
    <citation type="journal article" date="2019" name="Int. J. Syst. Evol. Microbiol.">
        <title>The Global Catalogue of Microorganisms (GCM) 10K type strain sequencing project: providing services to taxonomists for standard genome sequencing and annotation.</title>
        <authorList>
            <consortium name="The Broad Institute Genomics Platform"/>
            <consortium name="The Broad Institute Genome Sequencing Center for Infectious Disease"/>
            <person name="Wu L."/>
            <person name="Ma J."/>
        </authorList>
    </citation>
    <scope>NUCLEOTIDE SEQUENCE [LARGE SCALE GENOMIC DNA]</scope>
    <source>
        <strain evidence="3 4">JCM 16211</strain>
    </source>
</reference>
<keyword evidence="4" id="KW-1185">Reference proteome</keyword>
<gene>
    <name evidence="3" type="ORF">GCM10009123_13370</name>
</gene>
<evidence type="ECO:0000313" key="4">
    <source>
        <dbReference type="Proteomes" id="UP001501221"/>
    </source>
</evidence>
<name>A0ABN0SZ33_9GAMM</name>
<organism evidence="3 4">
    <name type="scientific">Kangiella japonica</name>
    <dbReference type="NCBI Taxonomy" id="647384"/>
    <lineage>
        <taxon>Bacteria</taxon>
        <taxon>Pseudomonadati</taxon>
        <taxon>Pseudomonadota</taxon>
        <taxon>Gammaproteobacteria</taxon>
        <taxon>Kangiellales</taxon>
        <taxon>Kangiellaceae</taxon>
        <taxon>Kangiella</taxon>
    </lineage>
</organism>
<comment type="caution">
    <text evidence="3">The sequence shown here is derived from an EMBL/GenBank/DDBJ whole genome shotgun (WGS) entry which is preliminary data.</text>
</comment>
<dbReference type="SUPFAM" id="SSF52833">
    <property type="entry name" value="Thioredoxin-like"/>
    <property type="match status" value="1"/>
</dbReference>
<dbReference type="InterPro" id="IPR050824">
    <property type="entry name" value="Thiol_disulfide_DsbA"/>
</dbReference>
<dbReference type="Proteomes" id="UP001501221">
    <property type="component" value="Unassembled WGS sequence"/>
</dbReference>
<proteinExistence type="predicted"/>
<dbReference type="Gene3D" id="3.40.30.10">
    <property type="entry name" value="Glutaredoxin"/>
    <property type="match status" value="1"/>
</dbReference>
<protein>
    <recommendedName>
        <fullName evidence="2">DSBA-like thioredoxin domain-containing protein</fullName>
    </recommendedName>
</protein>
<feature type="chain" id="PRO_5047080789" description="DSBA-like thioredoxin domain-containing protein" evidence="1">
    <location>
        <begin position="23"/>
        <end position="196"/>
    </location>
</feature>